<dbReference type="SUPFAM" id="SSF81301">
    <property type="entry name" value="Nucleotidyltransferase"/>
    <property type="match status" value="1"/>
</dbReference>
<feature type="domain" description="CCA-adding enzyme C-terminal" evidence="12">
    <location>
        <begin position="303"/>
        <end position="449"/>
    </location>
</feature>
<dbReference type="SUPFAM" id="SSF81891">
    <property type="entry name" value="Poly A polymerase C-terminal region-like"/>
    <property type="match status" value="1"/>
</dbReference>
<dbReference type="PANTHER" id="PTHR46173:SF1">
    <property type="entry name" value="CCA TRNA NUCLEOTIDYLTRANSFERASE 1, MITOCHONDRIAL"/>
    <property type="match status" value="1"/>
</dbReference>
<dbReference type="Gene3D" id="1.10.3090.10">
    <property type="entry name" value="cca-adding enzyme, domain 2"/>
    <property type="match status" value="1"/>
</dbReference>
<keyword evidence="14" id="KW-1185">Reference proteome</keyword>
<evidence type="ECO:0000256" key="1">
    <source>
        <dbReference type="ARBA" id="ARBA00001946"/>
    </source>
</evidence>
<keyword evidence="2 9" id="KW-0808">Transferase</keyword>
<keyword evidence="6" id="KW-0547">Nucleotide-binding</keyword>
<evidence type="ECO:0000256" key="5">
    <source>
        <dbReference type="ARBA" id="ARBA00022723"/>
    </source>
</evidence>
<evidence type="ECO:0000256" key="4">
    <source>
        <dbReference type="ARBA" id="ARBA00022695"/>
    </source>
</evidence>
<evidence type="ECO:0000256" key="7">
    <source>
        <dbReference type="ARBA" id="ARBA00022842"/>
    </source>
</evidence>
<keyword evidence="8 9" id="KW-0694">RNA-binding</keyword>
<comment type="caution">
    <text evidence="13">The sequence shown here is derived from an EMBL/GenBank/DDBJ whole genome shotgun (WGS) entry which is preliminary data.</text>
</comment>
<dbReference type="Proteomes" id="UP000241048">
    <property type="component" value="Unassembled WGS sequence"/>
</dbReference>
<feature type="domain" description="Poly A polymerase head" evidence="10">
    <location>
        <begin position="27"/>
        <end position="146"/>
    </location>
</feature>
<evidence type="ECO:0000256" key="8">
    <source>
        <dbReference type="ARBA" id="ARBA00022884"/>
    </source>
</evidence>
<comment type="cofactor">
    <cofactor evidence="1">
        <name>Mg(2+)</name>
        <dbReference type="ChEBI" id="CHEBI:18420"/>
    </cofactor>
</comment>
<keyword evidence="5" id="KW-0479">Metal-binding</keyword>
<keyword evidence="3" id="KW-0819">tRNA processing</keyword>
<evidence type="ECO:0000256" key="3">
    <source>
        <dbReference type="ARBA" id="ARBA00022694"/>
    </source>
</evidence>
<keyword evidence="4 13" id="KW-0548">Nucleotidyltransferase</keyword>
<dbReference type="Pfam" id="PF12627">
    <property type="entry name" value="PolyA_pol_RNAbd"/>
    <property type="match status" value="1"/>
</dbReference>
<sequence>MIPKRIEMPVQVEEILGKLREHGYEAFAVGGCVRDAILGRIPGDWDITTSAHPEEVKQVFGHTIDTGLQHGTVTVMRDHIGYEITTYRIDGEYEDGRHPKEVVFTAELREDLRRRDFTINAMAYSHETGIVDIFGGAEDLAARRIRCVGDAGERFTEDALRILRAVRFSAQLGFSIEKKTWQALCELAPSLVHVSKERVQVELTKTLLSDRPEFIWKTEAAGLAPYISKTFPEVFAAWKKQKSCAKQSLEEKICSKDVPAADKDAIKTETAAQQGHMFVKHECETDMAGEISAAAAHLPAEKALRWSYFLAPAGEETCVRVLRELKMDNDTIDKAKILSRFAFTQMEPEESAVRHAMSAMEDTVFDWLLLLQEVLMPERMDAVEMVRSLARQIRERGDCIRLKTLAVTGKDLIQAGIQPGPALGKTLHLLFEKVLENPAWNEKERLLAEVEVLKQSQNAGTSKA</sequence>
<accession>A0A2T3FKI4</accession>
<dbReference type="GO" id="GO:0008033">
    <property type="term" value="P:tRNA processing"/>
    <property type="evidence" value="ECO:0007669"/>
    <property type="project" value="UniProtKB-KW"/>
</dbReference>
<dbReference type="Gene3D" id="1.10.246.80">
    <property type="match status" value="1"/>
</dbReference>
<gene>
    <name evidence="13" type="ORF">C7U56_15025</name>
</gene>
<comment type="similarity">
    <text evidence="9">Belongs to the tRNA nucleotidyltransferase/poly(A) polymerase family.</text>
</comment>
<dbReference type="EMBL" id="PYLO01000007">
    <property type="protein sequence ID" value="PST35797.1"/>
    <property type="molecule type" value="Genomic_DNA"/>
</dbReference>
<dbReference type="GO" id="GO:0046872">
    <property type="term" value="F:metal ion binding"/>
    <property type="evidence" value="ECO:0007669"/>
    <property type="project" value="UniProtKB-KW"/>
</dbReference>
<feature type="domain" description="tRNA nucleotidyltransferase/poly(A) polymerase RNA and SrmB- binding" evidence="11">
    <location>
        <begin position="173"/>
        <end position="214"/>
    </location>
</feature>
<protein>
    <submittedName>
        <fullName evidence="13">Polynucleotide adenylyltransferase</fullName>
    </submittedName>
</protein>
<keyword evidence="7" id="KW-0460">Magnesium</keyword>
<evidence type="ECO:0000313" key="13">
    <source>
        <dbReference type="EMBL" id="PST35797.1"/>
    </source>
</evidence>
<organism evidence="13 14">
    <name type="scientific">Clostridium fessum</name>
    <dbReference type="NCBI Taxonomy" id="2126740"/>
    <lineage>
        <taxon>Bacteria</taxon>
        <taxon>Bacillati</taxon>
        <taxon>Bacillota</taxon>
        <taxon>Clostridia</taxon>
        <taxon>Eubacteriales</taxon>
        <taxon>Clostridiaceae</taxon>
        <taxon>Clostridium</taxon>
    </lineage>
</organism>
<dbReference type="GO" id="GO:0000049">
    <property type="term" value="F:tRNA binding"/>
    <property type="evidence" value="ECO:0007669"/>
    <property type="project" value="TreeGrafter"/>
</dbReference>
<dbReference type="PANTHER" id="PTHR46173">
    <property type="entry name" value="CCA TRNA NUCLEOTIDYLTRANSFERASE 1, MITOCHONDRIAL"/>
    <property type="match status" value="1"/>
</dbReference>
<evidence type="ECO:0000256" key="9">
    <source>
        <dbReference type="RuleBase" id="RU003953"/>
    </source>
</evidence>
<evidence type="ECO:0000259" key="11">
    <source>
        <dbReference type="Pfam" id="PF12627"/>
    </source>
</evidence>
<dbReference type="InterPro" id="IPR002646">
    <property type="entry name" value="PolA_pol_head_dom"/>
</dbReference>
<dbReference type="RefSeq" id="WP_107001890.1">
    <property type="nucleotide sequence ID" value="NZ_JAQCTY010000010.1"/>
</dbReference>
<dbReference type="CDD" id="cd05398">
    <property type="entry name" value="NT_ClassII-CCAase"/>
    <property type="match status" value="1"/>
</dbReference>
<evidence type="ECO:0000256" key="6">
    <source>
        <dbReference type="ARBA" id="ARBA00022741"/>
    </source>
</evidence>
<dbReference type="Gene3D" id="3.30.460.10">
    <property type="entry name" value="Beta Polymerase, domain 2"/>
    <property type="match status" value="1"/>
</dbReference>
<dbReference type="InterPro" id="IPR050264">
    <property type="entry name" value="Bact_CCA-adding_enz_type3_sf"/>
</dbReference>
<name>A0A2T3FKI4_9CLOT</name>
<dbReference type="InterPro" id="IPR032810">
    <property type="entry name" value="CCA-adding_enz_C"/>
</dbReference>
<dbReference type="Pfam" id="PF13735">
    <property type="entry name" value="tRNA_NucTran2_2"/>
    <property type="match status" value="1"/>
</dbReference>
<evidence type="ECO:0000256" key="2">
    <source>
        <dbReference type="ARBA" id="ARBA00022679"/>
    </source>
</evidence>
<dbReference type="GO" id="GO:0016779">
    <property type="term" value="F:nucleotidyltransferase activity"/>
    <property type="evidence" value="ECO:0007669"/>
    <property type="project" value="UniProtKB-KW"/>
</dbReference>
<evidence type="ECO:0000313" key="14">
    <source>
        <dbReference type="Proteomes" id="UP000241048"/>
    </source>
</evidence>
<evidence type="ECO:0000259" key="12">
    <source>
        <dbReference type="Pfam" id="PF13735"/>
    </source>
</evidence>
<dbReference type="Pfam" id="PF01743">
    <property type="entry name" value="PolyA_pol"/>
    <property type="match status" value="1"/>
</dbReference>
<proteinExistence type="inferred from homology"/>
<reference evidence="13 14" key="1">
    <citation type="submission" date="2018-03" db="EMBL/GenBank/DDBJ databases">
        <title>Lachnoclostridium SNUG30386 gen.nov., sp.nov., isolated from human faeces.</title>
        <authorList>
            <person name="Seo B."/>
            <person name="Jeon K."/>
            <person name="Ko G."/>
        </authorList>
    </citation>
    <scope>NUCLEOTIDE SEQUENCE [LARGE SCALE GENOMIC DNA]</scope>
    <source>
        <strain evidence="13 14">SNUG30386</strain>
    </source>
</reference>
<dbReference type="InterPro" id="IPR032828">
    <property type="entry name" value="PolyA_RNA-bd"/>
</dbReference>
<evidence type="ECO:0000259" key="10">
    <source>
        <dbReference type="Pfam" id="PF01743"/>
    </source>
</evidence>
<dbReference type="AlphaFoldDB" id="A0A2T3FKI4"/>
<dbReference type="InterPro" id="IPR043519">
    <property type="entry name" value="NT_sf"/>
</dbReference>
<dbReference type="GO" id="GO:0000166">
    <property type="term" value="F:nucleotide binding"/>
    <property type="evidence" value="ECO:0007669"/>
    <property type="project" value="UniProtKB-KW"/>
</dbReference>